<dbReference type="InterPro" id="IPR036869">
    <property type="entry name" value="J_dom_sf"/>
</dbReference>
<dbReference type="GO" id="GO:0030544">
    <property type="term" value="F:Hsp70 protein binding"/>
    <property type="evidence" value="ECO:0007669"/>
    <property type="project" value="InterPro"/>
</dbReference>
<dbReference type="SUPFAM" id="SSF46565">
    <property type="entry name" value="Chaperone J-domain"/>
    <property type="match status" value="1"/>
</dbReference>
<keyword evidence="3 6" id="KW-0863">Zinc-finger</keyword>
<dbReference type="CDD" id="cd06257">
    <property type="entry name" value="DnaJ"/>
    <property type="match status" value="1"/>
</dbReference>
<proteinExistence type="predicted"/>
<evidence type="ECO:0000313" key="11">
    <source>
        <dbReference type="Proteomes" id="UP000806378"/>
    </source>
</evidence>
<dbReference type="InterPro" id="IPR001305">
    <property type="entry name" value="HSP_DnaJ_Cys-rich_dom"/>
</dbReference>
<organism evidence="10 11">
    <name type="scientific">Corymbia citriodora subsp. variegata</name>
    <dbReference type="NCBI Taxonomy" id="360336"/>
    <lineage>
        <taxon>Eukaryota</taxon>
        <taxon>Viridiplantae</taxon>
        <taxon>Streptophyta</taxon>
        <taxon>Embryophyta</taxon>
        <taxon>Tracheophyta</taxon>
        <taxon>Spermatophyta</taxon>
        <taxon>Magnoliopsida</taxon>
        <taxon>eudicotyledons</taxon>
        <taxon>Gunneridae</taxon>
        <taxon>Pentapetalae</taxon>
        <taxon>rosids</taxon>
        <taxon>malvids</taxon>
        <taxon>Myrtales</taxon>
        <taxon>Myrtaceae</taxon>
        <taxon>Myrtoideae</taxon>
        <taxon>Eucalypteae</taxon>
        <taxon>Corymbia</taxon>
    </lineage>
</organism>
<dbReference type="PROSITE" id="PS50076">
    <property type="entry name" value="DNAJ_2"/>
    <property type="match status" value="1"/>
</dbReference>
<evidence type="ECO:0000313" key="10">
    <source>
        <dbReference type="EMBL" id="KAF7846323.1"/>
    </source>
</evidence>
<dbReference type="Gene3D" id="1.10.287.110">
    <property type="entry name" value="DnaJ domain"/>
    <property type="match status" value="1"/>
</dbReference>
<dbReference type="Pfam" id="PF01556">
    <property type="entry name" value="DnaJ_C"/>
    <property type="match status" value="1"/>
</dbReference>
<dbReference type="GO" id="GO:0006457">
    <property type="term" value="P:protein folding"/>
    <property type="evidence" value="ECO:0007669"/>
    <property type="project" value="InterPro"/>
</dbReference>
<accession>A0A8T0CFX3</accession>
<dbReference type="SUPFAM" id="SSF49493">
    <property type="entry name" value="HSP40/DnaJ peptide-binding domain"/>
    <property type="match status" value="2"/>
</dbReference>
<feature type="signal peptide" evidence="7">
    <location>
        <begin position="1"/>
        <end position="22"/>
    </location>
</feature>
<dbReference type="Gramene" id="rna-gnl|WGS:JABURB|Cocit.L4550.1">
    <property type="protein sequence ID" value="cds-KAF7846323.1"/>
    <property type="gene ID" value="gene-BT93_L4550"/>
</dbReference>
<dbReference type="FunFam" id="2.10.230.10:FF:000002">
    <property type="entry name" value="Molecular chaperone DnaJ"/>
    <property type="match status" value="1"/>
</dbReference>
<feature type="domain" description="CR-type" evidence="9">
    <location>
        <begin position="144"/>
        <end position="226"/>
    </location>
</feature>
<evidence type="ECO:0000256" key="3">
    <source>
        <dbReference type="ARBA" id="ARBA00022771"/>
    </source>
</evidence>
<evidence type="ECO:0000256" key="7">
    <source>
        <dbReference type="SAM" id="SignalP"/>
    </source>
</evidence>
<dbReference type="SMART" id="SM00271">
    <property type="entry name" value="DnaJ"/>
    <property type="match status" value="1"/>
</dbReference>
<dbReference type="Proteomes" id="UP000806378">
    <property type="component" value="Unassembled WGS sequence"/>
</dbReference>
<dbReference type="EMBL" id="MU093712">
    <property type="protein sequence ID" value="KAF7846323.1"/>
    <property type="molecule type" value="Genomic_DNA"/>
</dbReference>
<dbReference type="InterPro" id="IPR001623">
    <property type="entry name" value="DnaJ_domain"/>
</dbReference>
<evidence type="ECO:0000256" key="4">
    <source>
        <dbReference type="ARBA" id="ARBA00022833"/>
    </source>
</evidence>
<comment type="caution">
    <text evidence="10">The sequence shown here is derived from an EMBL/GenBank/DDBJ whole genome shotgun (WGS) entry which is preliminary data.</text>
</comment>
<keyword evidence="11" id="KW-1185">Reference proteome</keyword>
<reference evidence="10" key="1">
    <citation type="submission" date="2020-05" db="EMBL/GenBank/DDBJ databases">
        <title>WGS assembly of Corymbia citriodora subspecies variegata.</title>
        <authorList>
            <person name="Barry K."/>
            <person name="Hundley H."/>
            <person name="Shu S."/>
            <person name="Jenkins J."/>
            <person name="Grimwood J."/>
            <person name="Baten A."/>
        </authorList>
    </citation>
    <scope>NUCLEOTIDE SEQUENCE</scope>
    <source>
        <strain evidence="10">CV2-018</strain>
    </source>
</reference>
<evidence type="ECO:0000256" key="1">
    <source>
        <dbReference type="ARBA" id="ARBA00022723"/>
    </source>
</evidence>
<dbReference type="InterPro" id="IPR044713">
    <property type="entry name" value="DNJA1/2-like"/>
</dbReference>
<name>A0A8T0CFX3_CORYI</name>
<keyword evidence="1 6" id="KW-0479">Metal-binding</keyword>
<dbReference type="InterPro" id="IPR036410">
    <property type="entry name" value="HSP_DnaJ_Cys-rich_dom_sf"/>
</dbReference>
<dbReference type="OrthoDB" id="550424at2759"/>
<evidence type="ECO:0000256" key="5">
    <source>
        <dbReference type="ARBA" id="ARBA00023186"/>
    </source>
</evidence>
<dbReference type="PANTHER" id="PTHR43888">
    <property type="entry name" value="DNAJ-LIKE-2, ISOFORM A-RELATED"/>
    <property type="match status" value="1"/>
</dbReference>
<dbReference type="Gene3D" id="2.10.230.10">
    <property type="entry name" value="Heat shock protein DnaJ, cysteine-rich domain"/>
    <property type="match status" value="1"/>
</dbReference>
<dbReference type="SUPFAM" id="SSF57938">
    <property type="entry name" value="DnaJ/Hsp40 cysteine-rich domain"/>
    <property type="match status" value="1"/>
</dbReference>
<dbReference type="InterPro" id="IPR002939">
    <property type="entry name" value="DnaJ_C"/>
</dbReference>
<evidence type="ECO:0000259" key="8">
    <source>
        <dbReference type="PROSITE" id="PS50076"/>
    </source>
</evidence>
<dbReference type="CDD" id="cd10747">
    <property type="entry name" value="DnaJ_C"/>
    <property type="match status" value="1"/>
</dbReference>
<sequence>MLFFSLLTELLPILLFITAVLAQTDFYKILQLDKSCNDRDLKRAYRTLSKKYHPDKATGDEARFLEVADAYEALSDPATRKIYDQYGHEGLANHRRQGQGGGQHDPFDLFSRFFGGGGHSQPGVRRGPDMEVQLKIPLRDFYNGREVEFTLEKQQLCDHCTGSGSEDGKVETCTKCRGQGIVIQRHQLAPGMFQQIQTHCDQCGGQGKQIKNKCKVCEGSKVVRKSVTLVADVEPGMSRGQRIVFEGEAEEHPDHVTGNLVVRVEELEPVLADSGNVKEATDGTFFRRKGKDLYWREVISLREAWMGQWTRNITHLDGHVVQISRSRGQVVQPGQSETVVGEGMPIHYEGHVHEHSDQGSHGNLHIEYLVILPDQMDSSMESDFWGMWEKWRSKKGVDIHKDSGRPIQKRDIKQEL</sequence>
<feature type="zinc finger region" description="CR-type" evidence="6">
    <location>
        <begin position="144"/>
        <end position="226"/>
    </location>
</feature>
<evidence type="ECO:0000259" key="9">
    <source>
        <dbReference type="PROSITE" id="PS51188"/>
    </source>
</evidence>
<feature type="domain" description="J" evidence="8">
    <location>
        <begin position="25"/>
        <end position="87"/>
    </location>
</feature>
<dbReference type="PROSITE" id="PS51188">
    <property type="entry name" value="ZF_CR"/>
    <property type="match status" value="1"/>
</dbReference>
<gene>
    <name evidence="10" type="ORF">BT93_L4550</name>
</gene>
<feature type="chain" id="PRO_5035915949" evidence="7">
    <location>
        <begin position="23"/>
        <end position="416"/>
    </location>
</feature>
<dbReference type="PRINTS" id="PR00625">
    <property type="entry name" value="JDOMAIN"/>
</dbReference>
<dbReference type="Pfam" id="PF00226">
    <property type="entry name" value="DnaJ"/>
    <property type="match status" value="1"/>
</dbReference>
<keyword evidence="4 6" id="KW-0862">Zinc</keyword>
<dbReference type="Gene3D" id="2.60.260.20">
    <property type="entry name" value="Urease metallochaperone UreE, N-terminal domain"/>
    <property type="match status" value="2"/>
</dbReference>
<dbReference type="CDD" id="cd10719">
    <property type="entry name" value="DnaJ_zf"/>
    <property type="match status" value="1"/>
</dbReference>
<dbReference type="InterPro" id="IPR008971">
    <property type="entry name" value="HSP40/DnaJ_pept-bd"/>
</dbReference>
<dbReference type="Pfam" id="PF00684">
    <property type="entry name" value="DnaJ_CXXCXGXG"/>
    <property type="match status" value="1"/>
</dbReference>
<keyword evidence="7" id="KW-0732">Signal</keyword>
<keyword evidence="2" id="KW-0677">Repeat</keyword>
<keyword evidence="5" id="KW-0143">Chaperone</keyword>
<dbReference type="GO" id="GO:0008270">
    <property type="term" value="F:zinc ion binding"/>
    <property type="evidence" value="ECO:0007669"/>
    <property type="project" value="UniProtKB-KW"/>
</dbReference>
<evidence type="ECO:0000256" key="6">
    <source>
        <dbReference type="PROSITE-ProRule" id="PRU00546"/>
    </source>
</evidence>
<dbReference type="AlphaFoldDB" id="A0A8T0CFX3"/>
<protein>
    <submittedName>
        <fullName evidence="10">Uncharacterized protein</fullName>
    </submittedName>
</protein>
<evidence type="ECO:0000256" key="2">
    <source>
        <dbReference type="ARBA" id="ARBA00022737"/>
    </source>
</evidence>
<dbReference type="GO" id="GO:0051082">
    <property type="term" value="F:unfolded protein binding"/>
    <property type="evidence" value="ECO:0007669"/>
    <property type="project" value="InterPro"/>
</dbReference>